<dbReference type="GO" id="GO:0047134">
    <property type="term" value="F:protein-disulfide reductase [NAD(P)H] activity"/>
    <property type="evidence" value="ECO:0007669"/>
    <property type="project" value="InterPro"/>
</dbReference>
<accession>A0A066WAB7</accession>
<dbReference type="GeneID" id="25264052"/>
<organism evidence="3 4">
    <name type="scientific">Tilletiaria anomala (strain ATCC 24038 / CBS 436.72 / UBC 951)</name>
    <dbReference type="NCBI Taxonomy" id="1037660"/>
    <lineage>
        <taxon>Eukaryota</taxon>
        <taxon>Fungi</taxon>
        <taxon>Dikarya</taxon>
        <taxon>Basidiomycota</taxon>
        <taxon>Ustilaginomycotina</taxon>
        <taxon>Exobasidiomycetes</taxon>
        <taxon>Georgefischeriales</taxon>
        <taxon>Tilletiariaceae</taxon>
        <taxon>Tilletiaria</taxon>
    </lineage>
</organism>
<dbReference type="InterPro" id="IPR045108">
    <property type="entry name" value="TXNDC17-like"/>
</dbReference>
<dbReference type="PROSITE" id="PS51352">
    <property type="entry name" value="THIOREDOXIN_2"/>
    <property type="match status" value="1"/>
</dbReference>
<dbReference type="InterPro" id="IPR010357">
    <property type="entry name" value="TXNDC17_dom"/>
</dbReference>
<keyword evidence="4" id="KW-1185">Reference proteome</keyword>
<dbReference type="RefSeq" id="XP_013244619.1">
    <property type="nucleotide sequence ID" value="XM_013389165.1"/>
</dbReference>
<dbReference type="InParanoid" id="A0A066WAB7"/>
<dbReference type="STRING" id="1037660.A0A066WAB7"/>
<evidence type="ECO:0000256" key="1">
    <source>
        <dbReference type="ARBA" id="ARBA00008987"/>
    </source>
</evidence>
<reference evidence="3 4" key="1">
    <citation type="submission" date="2014-05" db="EMBL/GenBank/DDBJ databases">
        <title>Draft genome sequence of a rare smut relative, Tilletiaria anomala UBC 951.</title>
        <authorList>
            <consortium name="DOE Joint Genome Institute"/>
            <person name="Toome M."/>
            <person name="Kuo A."/>
            <person name="Henrissat B."/>
            <person name="Lipzen A."/>
            <person name="Tritt A."/>
            <person name="Yoshinaga Y."/>
            <person name="Zane M."/>
            <person name="Barry K."/>
            <person name="Grigoriev I.V."/>
            <person name="Spatafora J.W."/>
            <person name="Aimea M.C."/>
        </authorList>
    </citation>
    <scope>NUCLEOTIDE SEQUENCE [LARGE SCALE GENOMIC DNA]</scope>
    <source>
        <strain evidence="3 4">UBC 951</strain>
    </source>
</reference>
<dbReference type="InterPro" id="IPR013766">
    <property type="entry name" value="Thioredoxin_domain"/>
</dbReference>
<sequence length="125" mass="13668">MPLHTTQSTQLGQLAGPTTDPKFLVFFASGQPSWCPDCRDSLPAVQNVFGTDPSTVGKGGDVDGYMIFVGDRPTWKDPENYFRKSYGIKCVPTIVKFSKGKMVARLEDVPDCADESKVLAFTRAS</sequence>
<dbReference type="Proteomes" id="UP000027361">
    <property type="component" value="Unassembled WGS sequence"/>
</dbReference>
<dbReference type="AlphaFoldDB" id="A0A066WAB7"/>
<dbReference type="PANTHER" id="PTHR12452">
    <property type="entry name" value="42-9-9 PROTEIN-RELATED"/>
    <property type="match status" value="1"/>
</dbReference>
<comment type="similarity">
    <text evidence="1">Belongs to the thioredoxin family.</text>
</comment>
<dbReference type="EMBL" id="JMSN01000018">
    <property type="protein sequence ID" value="KDN50867.1"/>
    <property type="molecule type" value="Genomic_DNA"/>
</dbReference>
<dbReference type="SUPFAM" id="SSF52833">
    <property type="entry name" value="Thioredoxin-like"/>
    <property type="match status" value="1"/>
</dbReference>
<dbReference type="Pfam" id="PF06110">
    <property type="entry name" value="TXD17-like_Trx"/>
    <property type="match status" value="1"/>
</dbReference>
<comment type="caution">
    <text evidence="3">The sequence shown here is derived from an EMBL/GenBank/DDBJ whole genome shotgun (WGS) entry which is preliminary data.</text>
</comment>
<evidence type="ECO:0000313" key="3">
    <source>
        <dbReference type="EMBL" id="KDN50867.1"/>
    </source>
</evidence>
<dbReference type="OrthoDB" id="78947at2759"/>
<dbReference type="PANTHER" id="PTHR12452:SF0">
    <property type="entry name" value="THIOREDOXIN DOMAIN-CONTAINING PROTEIN 17"/>
    <property type="match status" value="1"/>
</dbReference>
<proteinExistence type="inferred from homology"/>
<gene>
    <name evidence="3" type="ORF">K437DRAFT_255041</name>
</gene>
<name>A0A066WAB7_TILAU</name>
<dbReference type="OMA" id="WRTKENP"/>
<evidence type="ECO:0000313" key="4">
    <source>
        <dbReference type="Proteomes" id="UP000027361"/>
    </source>
</evidence>
<dbReference type="Gene3D" id="3.40.30.10">
    <property type="entry name" value="Glutaredoxin"/>
    <property type="match status" value="1"/>
</dbReference>
<evidence type="ECO:0000259" key="2">
    <source>
        <dbReference type="PROSITE" id="PS51352"/>
    </source>
</evidence>
<feature type="domain" description="Thioredoxin" evidence="2">
    <location>
        <begin position="1"/>
        <end position="125"/>
    </location>
</feature>
<protein>
    <submittedName>
        <fullName evidence="3">Thioredoxin-like protein</fullName>
    </submittedName>
</protein>
<dbReference type="FunCoup" id="A0A066WAB7">
    <property type="interactions" value="245"/>
</dbReference>
<dbReference type="GO" id="GO:0005829">
    <property type="term" value="C:cytosol"/>
    <property type="evidence" value="ECO:0007669"/>
    <property type="project" value="TreeGrafter"/>
</dbReference>
<dbReference type="InterPro" id="IPR036249">
    <property type="entry name" value="Thioredoxin-like_sf"/>
</dbReference>
<dbReference type="HOGENOM" id="CLU_120161_2_1_1"/>